<name>A0ABT8M704_9EURY</name>
<keyword evidence="2" id="KW-1185">Reference proteome</keyword>
<dbReference type="Proteomes" id="UP001168338">
    <property type="component" value="Unassembled WGS sequence"/>
</dbReference>
<evidence type="ECO:0000313" key="2">
    <source>
        <dbReference type="Proteomes" id="UP001168338"/>
    </source>
</evidence>
<dbReference type="SUPFAM" id="SSF53756">
    <property type="entry name" value="UDP-Glycosyltransferase/glycogen phosphorylase"/>
    <property type="match status" value="1"/>
</dbReference>
<sequence length="394" mass="44371">MKNQSLLPKKTSIDSNYPSGPGCLEYGQPVGGFPARSLPQPYSEEFVIHPAPGKRRIWIDLINPSDVLFFNALMHDLTDFQIAVTYRERAETVHLGHSFGIEGTIIGRDGVRPVSKILLMAVRTAQLLTSANRFDVSMSFENGMSTLISKVRGKTSFQFCDNDLKFIQKTSLYQDLETKIKLSADYLVIPRACSDTFGRYVDDEKIVVYDGYKEDIYLADYTPDARFREKVPYERFVVVRPEALDAFYVKEKRSIVPAIIKGLVREGMNIVYLPRNGSDRRHVNGSSQVFIPDASLHGLDLCHYADAVLTGSGTMAREAACMGKKSVSFFPSEHLLSVDRQLVDDRRVLHSRDPEEIVTHVLDSGRPQQRVDRDASRLVKQSILNQMESILAGE</sequence>
<reference evidence="1" key="1">
    <citation type="submission" date="2019-05" db="EMBL/GenBank/DDBJ databases">
        <title>Methanoculleus sp. FWC-SCC1, a methanogenic archaeon isolated from deep marine cold seep.</title>
        <authorList>
            <person name="Chen Y.-W."/>
            <person name="Chen S.-C."/>
            <person name="Teng N.-H."/>
            <person name="Lai M.-C."/>
        </authorList>
    </citation>
    <scope>NUCLEOTIDE SEQUENCE</scope>
    <source>
        <strain evidence="1">FWC-SCC1</strain>
    </source>
</reference>
<accession>A0ABT8M704</accession>
<dbReference type="Pfam" id="PF04007">
    <property type="entry name" value="DUF354"/>
    <property type="match status" value="1"/>
</dbReference>
<dbReference type="PANTHER" id="PTHR39662:SF1">
    <property type="entry name" value="DUF354 DOMAIN-CONTAINING PROTEIN"/>
    <property type="match status" value="1"/>
</dbReference>
<proteinExistence type="predicted"/>
<organism evidence="1 2">
    <name type="scientific">Methanoculleus frigidifontis</name>
    <dbReference type="NCBI Taxonomy" id="2584085"/>
    <lineage>
        <taxon>Archaea</taxon>
        <taxon>Methanobacteriati</taxon>
        <taxon>Methanobacteriota</taxon>
        <taxon>Stenosarchaea group</taxon>
        <taxon>Methanomicrobia</taxon>
        <taxon>Methanomicrobiales</taxon>
        <taxon>Methanomicrobiaceae</taxon>
        <taxon>Methanoculleus</taxon>
    </lineage>
</organism>
<dbReference type="InterPro" id="IPR007152">
    <property type="entry name" value="DUF354"/>
</dbReference>
<dbReference type="PANTHER" id="PTHR39662">
    <property type="entry name" value="DUF354 DOMAIN-CONTAINING PROTEIN-RELATED"/>
    <property type="match status" value="1"/>
</dbReference>
<evidence type="ECO:0000313" key="1">
    <source>
        <dbReference type="EMBL" id="MDN7023712.1"/>
    </source>
</evidence>
<protein>
    <submittedName>
        <fullName evidence="1">DUF354 domain-containing protein</fullName>
    </submittedName>
</protein>
<gene>
    <name evidence="1" type="ORF">FGU65_02170</name>
</gene>
<comment type="caution">
    <text evidence="1">The sequence shown here is derived from an EMBL/GenBank/DDBJ whole genome shotgun (WGS) entry which is preliminary data.</text>
</comment>
<dbReference type="RefSeq" id="WP_301662761.1">
    <property type="nucleotide sequence ID" value="NZ_VCYH01000001.1"/>
</dbReference>
<dbReference type="EMBL" id="VCYH01000001">
    <property type="protein sequence ID" value="MDN7023712.1"/>
    <property type="molecule type" value="Genomic_DNA"/>
</dbReference>